<evidence type="ECO:0000313" key="2">
    <source>
        <dbReference type="EMBL" id="RPD56271.1"/>
    </source>
</evidence>
<proteinExistence type="predicted"/>
<accession>A0A5C2RZ12</accession>
<dbReference type="Proteomes" id="UP000313359">
    <property type="component" value="Unassembled WGS sequence"/>
</dbReference>
<protein>
    <submittedName>
        <fullName evidence="2">Uncharacterized protein</fullName>
    </submittedName>
</protein>
<name>A0A5C2RZ12_9APHY</name>
<reference evidence="2" key="1">
    <citation type="journal article" date="2018" name="Genome Biol. Evol.">
        <title>Genomics and development of Lentinus tigrinus, a white-rot wood-decaying mushroom with dimorphic fruiting bodies.</title>
        <authorList>
            <person name="Wu B."/>
            <person name="Xu Z."/>
            <person name="Knudson A."/>
            <person name="Carlson A."/>
            <person name="Chen N."/>
            <person name="Kovaka S."/>
            <person name="LaButti K."/>
            <person name="Lipzen A."/>
            <person name="Pennachio C."/>
            <person name="Riley R."/>
            <person name="Schakwitz W."/>
            <person name="Umezawa K."/>
            <person name="Ohm R.A."/>
            <person name="Grigoriev I.V."/>
            <person name="Nagy L.G."/>
            <person name="Gibbons J."/>
            <person name="Hibbett D."/>
        </authorList>
    </citation>
    <scope>NUCLEOTIDE SEQUENCE [LARGE SCALE GENOMIC DNA]</scope>
    <source>
        <strain evidence="2">ALCF2SS1-6</strain>
    </source>
</reference>
<dbReference type="AlphaFoldDB" id="A0A5C2RZ12"/>
<feature type="region of interest" description="Disordered" evidence="1">
    <location>
        <begin position="36"/>
        <end position="77"/>
    </location>
</feature>
<evidence type="ECO:0000256" key="1">
    <source>
        <dbReference type="SAM" id="MobiDB-lite"/>
    </source>
</evidence>
<gene>
    <name evidence="2" type="ORF">L227DRAFT_283916</name>
</gene>
<keyword evidence="3" id="KW-1185">Reference proteome</keyword>
<feature type="compositionally biased region" description="Polar residues" evidence="1">
    <location>
        <begin position="53"/>
        <end position="69"/>
    </location>
</feature>
<sequence length="160" mass="17845">MNHWYPRLCRSTKMRCSRNTLCSVQLVDDYTMSLSSSTHPLDHLDPPIPSGPPTSTVNPNQSSSTSRPTISLRSDASATRSRSTWTLTGISQPTGFVWPSLPVRTISERNIHLPRLDVPANNYLVLRAQDRPTAQTDPHRTTTRFALLLGRSASLLPRLI</sequence>
<organism evidence="2 3">
    <name type="scientific">Lentinus tigrinus ALCF2SS1-6</name>
    <dbReference type="NCBI Taxonomy" id="1328759"/>
    <lineage>
        <taxon>Eukaryota</taxon>
        <taxon>Fungi</taxon>
        <taxon>Dikarya</taxon>
        <taxon>Basidiomycota</taxon>
        <taxon>Agaricomycotina</taxon>
        <taxon>Agaricomycetes</taxon>
        <taxon>Polyporales</taxon>
        <taxon>Polyporaceae</taxon>
        <taxon>Lentinus</taxon>
    </lineage>
</organism>
<evidence type="ECO:0000313" key="3">
    <source>
        <dbReference type="Proteomes" id="UP000313359"/>
    </source>
</evidence>
<dbReference type="EMBL" id="ML122289">
    <property type="protein sequence ID" value="RPD56271.1"/>
    <property type="molecule type" value="Genomic_DNA"/>
</dbReference>